<proteinExistence type="predicted"/>
<dbReference type="AlphaFoldDB" id="A0A484N328"/>
<dbReference type="EMBL" id="OOIL02005488">
    <property type="protein sequence ID" value="VFQ95037.1"/>
    <property type="molecule type" value="Genomic_DNA"/>
</dbReference>
<name>A0A484N328_9ASTE</name>
<gene>
    <name evidence="1" type="ORF">CCAM_LOCUS36813</name>
</gene>
<keyword evidence="2" id="KW-1185">Reference proteome</keyword>
<organism evidence="1 2">
    <name type="scientific">Cuscuta campestris</name>
    <dbReference type="NCBI Taxonomy" id="132261"/>
    <lineage>
        <taxon>Eukaryota</taxon>
        <taxon>Viridiplantae</taxon>
        <taxon>Streptophyta</taxon>
        <taxon>Embryophyta</taxon>
        <taxon>Tracheophyta</taxon>
        <taxon>Spermatophyta</taxon>
        <taxon>Magnoliopsida</taxon>
        <taxon>eudicotyledons</taxon>
        <taxon>Gunneridae</taxon>
        <taxon>Pentapetalae</taxon>
        <taxon>asterids</taxon>
        <taxon>lamiids</taxon>
        <taxon>Solanales</taxon>
        <taxon>Convolvulaceae</taxon>
        <taxon>Cuscuteae</taxon>
        <taxon>Cuscuta</taxon>
        <taxon>Cuscuta subgen. Grammica</taxon>
        <taxon>Cuscuta sect. Cleistogrammica</taxon>
    </lineage>
</organism>
<accession>A0A484N328</accession>
<evidence type="ECO:0000313" key="2">
    <source>
        <dbReference type="Proteomes" id="UP000595140"/>
    </source>
</evidence>
<evidence type="ECO:0000313" key="1">
    <source>
        <dbReference type="EMBL" id="VFQ95037.1"/>
    </source>
</evidence>
<dbReference type="Proteomes" id="UP000595140">
    <property type="component" value="Unassembled WGS sequence"/>
</dbReference>
<sequence length="72" mass="8068">MIWNNKGCGSLEILFSLWWSTDIPVLRNGLQLAISKSCTKGINPPSKHISTLTWNLLLQYMNEGLNRGTSCC</sequence>
<protein>
    <submittedName>
        <fullName evidence="1">Uncharacterized protein</fullName>
    </submittedName>
</protein>
<reference evidence="1 2" key="1">
    <citation type="submission" date="2018-04" db="EMBL/GenBank/DDBJ databases">
        <authorList>
            <person name="Vogel A."/>
        </authorList>
    </citation>
    <scope>NUCLEOTIDE SEQUENCE [LARGE SCALE GENOMIC DNA]</scope>
</reference>